<protein>
    <submittedName>
        <fullName evidence="9">Serine/threonine protein kinase</fullName>
    </submittedName>
</protein>
<reference evidence="9 10" key="1">
    <citation type="submission" date="2013-11" db="EMBL/GenBank/DDBJ databases">
        <title>The Genome Sequence of Phytophthora parasitica P1569.</title>
        <authorList>
            <consortium name="The Broad Institute Genomics Platform"/>
            <person name="Russ C."/>
            <person name="Tyler B."/>
            <person name="Panabieres F."/>
            <person name="Shan W."/>
            <person name="Tripathy S."/>
            <person name="Grunwald N."/>
            <person name="Machado M."/>
            <person name="Johnson C.S."/>
            <person name="Arredondo F."/>
            <person name="Hong C."/>
            <person name="Coffey M."/>
            <person name="Young S.K."/>
            <person name="Zeng Q."/>
            <person name="Gargeya S."/>
            <person name="Fitzgerald M."/>
            <person name="Abouelleil A."/>
            <person name="Alvarado L."/>
            <person name="Chapman S.B."/>
            <person name="Gainer-Dewar J."/>
            <person name="Goldberg J."/>
            <person name="Griggs A."/>
            <person name="Gujja S."/>
            <person name="Hansen M."/>
            <person name="Howarth C."/>
            <person name="Imamovic A."/>
            <person name="Ireland A."/>
            <person name="Larimer J."/>
            <person name="McCowan C."/>
            <person name="Murphy C."/>
            <person name="Pearson M."/>
            <person name="Poon T.W."/>
            <person name="Priest M."/>
            <person name="Roberts A."/>
            <person name="Saif S."/>
            <person name="Shea T."/>
            <person name="Sykes S."/>
            <person name="Wortman J."/>
            <person name="Nusbaum C."/>
            <person name="Birren B."/>
        </authorList>
    </citation>
    <scope>NUCLEOTIDE SEQUENCE [LARGE SCALE GENOMIC DNA]</scope>
    <source>
        <strain evidence="9 10">P1569</strain>
    </source>
</reference>
<dbReference type="InterPro" id="IPR008266">
    <property type="entry name" value="Tyr_kinase_AS"/>
</dbReference>
<dbReference type="SMART" id="SM00248">
    <property type="entry name" value="ANK"/>
    <property type="match status" value="14"/>
</dbReference>
<dbReference type="InterPro" id="IPR008271">
    <property type="entry name" value="Ser/Thr_kinase_AS"/>
</dbReference>
<dbReference type="PANTHER" id="PTHR24180">
    <property type="entry name" value="CYCLIN-DEPENDENT KINASE INHIBITOR 2C-RELATED"/>
    <property type="match status" value="1"/>
</dbReference>
<proteinExistence type="predicted"/>
<dbReference type="Pfam" id="PF00023">
    <property type="entry name" value="Ank"/>
    <property type="match status" value="2"/>
</dbReference>
<evidence type="ECO:0000256" key="2">
    <source>
        <dbReference type="ARBA" id="ARBA00022737"/>
    </source>
</evidence>
<evidence type="ECO:0000259" key="8">
    <source>
        <dbReference type="PROSITE" id="PS50011"/>
    </source>
</evidence>
<dbReference type="GO" id="GO:0005524">
    <property type="term" value="F:ATP binding"/>
    <property type="evidence" value="ECO:0007669"/>
    <property type="project" value="UniProtKB-UniRule"/>
</dbReference>
<comment type="caution">
    <text evidence="9">The sequence shown here is derived from an EMBL/GenBank/DDBJ whole genome shotgun (WGS) entry which is preliminary data.</text>
</comment>
<evidence type="ECO:0000256" key="6">
    <source>
        <dbReference type="PROSITE-ProRule" id="PRU00023"/>
    </source>
</evidence>
<dbReference type="OrthoDB" id="111909at2759"/>
<name>V9F145_PHYNI</name>
<keyword evidence="10" id="KW-1185">Reference proteome</keyword>
<dbReference type="InterPro" id="IPR051637">
    <property type="entry name" value="Ank_repeat_dom-contain_49"/>
</dbReference>
<dbReference type="PROSITE" id="PS50088">
    <property type="entry name" value="ANK_REPEAT"/>
    <property type="match status" value="1"/>
</dbReference>
<dbReference type="InterPro" id="IPR001245">
    <property type="entry name" value="Ser-Thr/Tyr_kinase_cat_dom"/>
</dbReference>
<dbReference type="InterPro" id="IPR011009">
    <property type="entry name" value="Kinase-like_dom_sf"/>
</dbReference>
<feature type="domain" description="Protein kinase" evidence="8">
    <location>
        <begin position="529"/>
        <end position="791"/>
    </location>
</feature>
<dbReference type="Pfam" id="PF12796">
    <property type="entry name" value="Ank_2"/>
    <property type="match status" value="3"/>
</dbReference>
<dbReference type="Proteomes" id="UP000018721">
    <property type="component" value="Unassembled WGS sequence"/>
</dbReference>
<dbReference type="eggNOG" id="KOG0504">
    <property type="taxonomic scope" value="Eukaryota"/>
</dbReference>
<feature type="binding site" evidence="7">
    <location>
        <position position="1041"/>
    </location>
    <ligand>
        <name>ATP</name>
        <dbReference type="ChEBI" id="CHEBI:30616"/>
    </ligand>
</feature>
<evidence type="ECO:0000256" key="5">
    <source>
        <dbReference type="ARBA" id="ARBA00023043"/>
    </source>
</evidence>
<dbReference type="Pfam" id="PF13637">
    <property type="entry name" value="Ank_4"/>
    <property type="match status" value="1"/>
</dbReference>
<dbReference type="InterPro" id="IPR002110">
    <property type="entry name" value="Ankyrin_rpt"/>
</dbReference>
<dbReference type="HOGENOM" id="CLU_002535_0_0_1"/>
<dbReference type="Pfam" id="PF07714">
    <property type="entry name" value="PK_Tyr_Ser-Thr"/>
    <property type="match status" value="2"/>
</dbReference>
<dbReference type="SUPFAM" id="SSF48403">
    <property type="entry name" value="Ankyrin repeat"/>
    <property type="match status" value="2"/>
</dbReference>
<dbReference type="InterPro" id="IPR000719">
    <property type="entry name" value="Prot_kinase_dom"/>
</dbReference>
<dbReference type="PROSITE" id="PS00109">
    <property type="entry name" value="PROTEIN_KINASE_TYR"/>
    <property type="match status" value="1"/>
</dbReference>
<dbReference type="Gene3D" id="1.10.510.10">
    <property type="entry name" value="Transferase(Phosphotransferase) domain 1"/>
    <property type="match status" value="2"/>
</dbReference>
<evidence type="ECO:0000256" key="4">
    <source>
        <dbReference type="ARBA" id="ARBA00022840"/>
    </source>
</evidence>
<dbReference type="InterPro" id="IPR017441">
    <property type="entry name" value="Protein_kinase_ATP_BS"/>
</dbReference>
<keyword evidence="9" id="KW-0808">Transferase</keyword>
<evidence type="ECO:0000256" key="3">
    <source>
        <dbReference type="ARBA" id="ARBA00022741"/>
    </source>
</evidence>
<accession>V9F145</accession>
<keyword evidence="4 7" id="KW-0067">ATP-binding</keyword>
<feature type="repeat" description="ANK" evidence="6">
    <location>
        <begin position="306"/>
        <end position="338"/>
    </location>
</feature>
<dbReference type="GO" id="GO:0004674">
    <property type="term" value="F:protein serine/threonine kinase activity"/>
    <property type="evidence" value="ECO:0007669"/>
    <property type="project" value="UniProtKB-KW"/>
</dbReference>
<dbReference type="PROSITE" id="PS00108">
    <property type="entry name" value="PROTEIN_KINASE_ST"/>
    <property type="match status" value="1"/>
</dbReference>
<dbReference type="EMBL" id="ANIZ01001835">
    <property type="protein sequence ID" value="ETI44468.1"/>
    <property type="molecule type" value="Genomic_DNA"/>
</dbReference>
<evidence type="ECO:0000256" key="7">
    <source>
        <dbReference type="PROSITE-ProRule" id="PRU10141"/>
    </source>
</evidence>
<dbReference type="PROSITE" id="PS50297">
    <property type="entry name" value="ANK_REP_REGION"/>
    <property type="match status" value="1"/>
</dbReference>
<keyword evidence="5 6" id="KW-0040">ANK repeat</keyword>
<evidence type="ECO:0000256" key="1">
    <source>
        <dbReference type="ARBA" id="ARBA00022527"/>
    </source>
</evidence>
<evidence type="ECO:0000313" key="10">
    <source>
        <dbReference type="Proteomes" id="UP000018721"/>
    </source>
</evidence>
<dbReference type="eggNOG" id="KOG0586">
    <property type="taxonomic scope" value="Eukaryota"/>
</dbReference>
<dbReference type="PROSITE" id="PS00107">
    <property type="entry name" value="PROTEIN_KINASE_ATP"/>
    <property type="match status" value="1"/>
</dbReference>
<dbReference type="eggNOG" id="KOG0192">
    <property type="taxonomic scope" value="Eukaryota"/>
</dbReference>
<dbReference type="SMART" id="SM00220">
    <property type="entry name" value="S_TKc"/>
    <property type="match status" value="2"/>
</dbReference>
<keyword evidence="3 7" id="KW-0547">Nucleotide-binding</keyword>
<dbReference type="PROSITE" id="PS50011">
    <property type="entry name" value="PROTEIN_KINASE_DOM"/>
    <property type="match status" value="2"/>
</dbReference>
<feature type="domain" description="Protein kinase" evidence="8">
    <location>
        <begin position="1014"/>
        <end position="1311"/>
    </location>
</feature>
<keyword evidence="9" id="KW-0418">Kinase</keyword>
<dbReference type="InterPro" id="IPR036770">
    <property type="entry name" value="Ankyrin_rpt-contain_sf"/>
</dbReference>
<evidence type="ECO:0000313" key="9">
    <source>
        <dbReference type="EMBL" id="ETI44468.1"/>
    </source>
</evidence>
<dbReference type="Gene3D" id="3.30.200.20">
    <property type="entry name" value="Phosphorylase Kinase, domain 1"/>
    <property type="match status" value="2"/>
</dbReference>
<dbReference type="Gene3D" id="1.25.40.20">
    <property type="entry name" value="Ankyrin repeat-containing domain"/>
    <property type="match status" value="4"/>
</dbReference>
<gene>
    <name evidence="9" type="ORF">F443_10845</name>
</gene>
<keyword evidence="2" id="KW-0677">Repeat</keyword>
<sequence>MGNASRKKKRELSFILDTPEDDLTRIQALVEQGAYFDKRDALRSAARDGHLAVVQYLAEDCGVDVNATASNGDTAMMEAASSGKVEVVRYLANQCHADVNVKNWDGETAFTRTGSIEVVRYLAEECGVDVSATEENAKAALMNASLTGNIEIVRYLIEECGADAHATDESGRTALIQACCLGKIRAVKYLIEKCGVNVNAQDSFGRTAVMKAAESGAIDVVRYLAEKCGADMNSRSTTGYTALMEAATNEKTDIVRYLVEQWGADANARSNAGETALMRAITFDRIAVVRYLVKQCGADVNAPDGGGRTALMTAARHGCFEVVQYLCRQGANVNVTDSLRYSALLRAIEGGNIKVIRYLVERYGADVNIANCFGDTALVVAAKCGNIDAVRYFVEDVGVNMKPTSKDECTAVFLRAAGYGHKAVVQYLVEQLGADVNATDDDGDTALLMATKRDDAGTVRYLVEQCGADVHATCKDGYTALRIATDRGYHQIVRILTPYVQQSLRVDTHTSEENTVISPLVPFIRPYEIELTFFSHDGNIGGDFRAKWLDADVVVKLFIPDSSHSAFEDEVRLWQQLRHPNVIKMYGACTVGPNLQFFVCEYATQGSLSEPTNACKQMAWMKSNGYQPARIKRPWMWKWLHEAALGLEYLHERRIIYGDLRCSNILVGSDGMAKLSNFGLSGSIDVVSSRTTGAIRWQAPEVLKGEAPSQQSDVYSLGMCILEAATGKRPWYTMPEYHIRTTKLDWIPETTEGWKPGDLEGDVRALVWSMCSQDPSQRLKLSSVRYELEQLSKIDNTNLSQTEQDHTSSYGEYRGGAMNELWMKVLVLMEKCDHIQYHQDFDKLKKLRELLRGSTHNSMLFRRFETLLIQFYQMVKISPEQARIMRLSSTRATSNSVYAFQWRVKSLMASLGGTVETVETKEKRCPDQRYEQREGFISCISDTFLLLKDLKTSEERAFFLRNLKTELEDHQGEYTVDQHAVMDKVYKELTSKLQKEGGSDLVPRWFVPWYELVIDEWGKLGEGGFGSVFRAKWLDSEVVVKRVILDSSDVSFDTEFSMSTSYASAGPSTSEAAINSTKRAEALEMFRREVDIWFGFSHPHVIQLFGACHVGRPFFVCEYATNGTLVSYLRKHPDQLWTKLYEAALGVQYLHARGVVHGDLKGNNIVIGSDLKAKVTDFGLSSFEASDVQPLVSAAWHWVAPECFPGTKAGGKEHIQGRPAFASDVYSLGMCIVEALRVVEASKSGKGSQSCLPWTSPDLIAVKYHASQGELPSPPAMCEDTQWELIKRMCVLEPTQRIKISTVVDELVKFVNINIDNQESDTKISVVVDQQAMLANVNNGNKESDISTKVSTMQKLKLALKSAMCSHSCATEETHVSTEPNSIPSVISNAQTVLTSLQTGVNQNSDVLLLYTSLWKSLEMVQGEIDENHSDECPVAFGSLVTDASTFTMKLQNAGDRLISVAETTMRYYALDRRLDKLCEAYFIVRQDKS</sequence>
<dbReference type="SUPFAM" id="SSF56112">
    <property type="entry name" value="Protein kinase-like (PK-like)"/>
    <property type="match status" value="2"/>
</dbReference>
<organism evidence="9 10">
    <name type="scientific">Phytophthora nicotianae P1569</name>
    <dbReference type="NCBI Taxonomy" id="1317065"/>
    <lineage>
        <taxon>Eukaryota</taxon>
        <taxon>Sar</taxon>
        <taxon>Stramenopiles</taxon>
        <taxon>Oomycota</taxon>
        <taxon>Peronosporomycetes</taxon>
        <taxon>Peronosporales</taxon>
        <taxon>Peronosporaceae</taxon>
        <taxon>Phytophthora</taxon>
    </lineage>
</organism>
<keyword evidence="1 9" id="KW-0723">Serine/threonine-protein kinase</keyword>
<dbReference type="PANTHER" id="PTHR24180:SF45">
    <property type="entry name" value="POLY [ADP-RIBOSE] POLYMERASE TANKYRASE"/>
    <property type="match status" value="1"/>
</dbReference>